<evidence type="ECO:0000313" key="1">
    <source>
        <dbReference type="EMBL" id="KAJ2794733.1"/>
    </source>
</evidence>
<protein>
    <submittedName>
        <fullName evidence="1">Palmitoyltransferase akr1</fullName>
        <ecNumber evidence="1">2.3.1.225</ecNumber>
    </submittedName>
</protein>
<comment type="caution">
    <text evidence="1">The sequence shown here is derived from an EMBL/GenBank/DDBJ whole genome shotgun (WGS) entry which is preliminary data.</text>
</comment>
<keyword evidence="2" id="KW-1185">Reference proteome</keyword>
<reference evidence="1" key="1">
    <citation type="submission" date="2022-07" db="EMBL/GenBank/DDBJ databases">
        <title>Phylogenomic reconstructions and comparative analyses of Kickxellomycotina fungi.</title>
        <authorList>
            <person name="Reynolds N.K."/>
            <person name="Stajich J.E."/>
            <person name="Barry K."/>
            <person name="Grigoriev I.V."/>
            <person name="Crous P."/>
            <person name="Smith M.E."/>
        </authorList>
    </citation>
    <scope>NUCLEOTIDE SEQUENCE</scope>
    <source>
        <strain evidence="1">BCRC 34780</strain>
    </source>
</reference>
<organism evidence="1 2">
    <name type="scientific">Coemansia helicoidea</name>
    <dbReference type="NCBI Taxonomy" id="1286919"/>
    <lineage>
        <taxon>Eukaryota</taxon>
        <taxon>Fungi</taxon>
        <taxon>Fungi incertae sedis</taxon>
        <taxon>Zoopagomycota</taxon>
        <taxon>Kickxellomycotina</taxon>
        <taxon>Kickxellomycetes</taxon>
        <taxon>Kickxellales</taxon>
        <taxon>Kickxellaceae</taxon>
        <taxon>Coemansia</taxon>
    </lineage>
</organism>
<accession>A0ACC1KU64</accession>
<dbReference type="EMBL" id="JANBUN010002401">
    <property type="protein sequence ID" value="KAJ2794733.1"/>
    <property type="molecule type" value="Genomic_DNA"/>
</dbReference>
<gene>
    <name evidence="1" type="primary">AKR1_1</name>
    <name evidence="1" type="ORF">H4R21_005389</name>
</gene>
<name>A0ACC1KU64_9FUNG</name>
<dbReference type="EC" id="2.3.1.225" evidence="1"/>
<dbReference type="Proteomes" id="UP001140087">
    <property type="component" value="Unassembled WGS sequence"/>
</dbReference>
<evidence type="ECO:0000313" key="2">
    <source>
        <dbReference type="Proteomes" id="UP001140087"/>
    </source>
</evidence>
<sequence>MDSVFTVYDPIPGQPCYLGGRACGMFQADAWVLVTTGWIAFNGIWVAFLLLNHLYLIAAGLTTNEMQTGFLRVARRNRKGHGDGRSHGHSHGHAHGKRGGVFLRAAGRLRTLIIGLGGSASDDEPSAATPPLAEASGDAQAQPVSRSSSDTSDEVLPQNRRGGQAIFALRNLGYSQLRSDIDSEKLKQAPYSFGLASNFLDFWTQSAKGRLAGTDWREVMDIAELPPYQSPSAPQLENDTTSPAHMSLDVAI</sequence>
<proteinExistence type="predicted"/>
<keyword evidence="1" id="KW-0808">Transferase</keyword>
<keyword evidence="1" id="KW-0012">Acyltransferase</keyword>